<name>A0A328ZHJ0_9BURK</name>
<organism evidence="2 3">
    <name type="scientific">Paracidovorax anthurii</name>
    <dbReference type="NCBI Taxonomy" id="78229"/>
    <lineage>
        <taxon>Bacteria</taxon>
        <taxon>Pseudomonadati</taxon>
        <taxon>Pseudomonadota</taxon>
        <taxon>Betaproteobacteria</taxon>
        <taxon>Burkholderiales</taxon>
        <taxon>Comamonadaceae</taxon>
        <taxon>Paracidovorax</taxon>
    </lineage>
</organism>
<evidence type="ECO:0000256" key="1">
    <source>
        <dbReference type="SAM" id="MobiDB-lite"/>
    </source>
</evidence>
<evidence type="ECO:0000313" key="2">
    <source>
        <dbReference type="EMBL" id="RAR82247.1"/>
    </source>
</evidence>
<evidence type="ECO:0000313" key="3">
    <source>
        <dbReference type="Proteomes" id="UP000248856"/>
    </source>
</evidence>
<dbReference type="EMBL" id="QLTA01000018">
    <property type="protein sequence ID" value="RAR82247.1"/>
    <property type="molecule type" value="Genomic_DNA"/>
</dbReference>
<sequence length="261" mass="27461">MAADAPAAAPSGRRMGQALSWGLHLLTPNAALWGTVARHLSGHAAWLSHQMRAHPEWTIAMADALLRMPSLAEPVRRLEVVAGPLAALASRLAEQLRERNDQEAVARIAQALVSLDGAQLTSELLGEMVYGELKDISPKHAVALQLAWMVTVTLAQWGTMSMAAARRAVPQPPDASAQGEPDPAPQASAATRWALVRQSSMHHLRDAAMANAMATLSETGRGVAGGQYSSAIAETLVDGVKALSRNLSMGLQGGRVPSGEA</sequence>
<dbReference type="Proteomes" id="UP000248856">
    <property type="component" value="Unassembled WGS sequence"/>
</dbReference>
<protein>
    <submittedName>
        <fullName evidence="2">Uncharacterized protein</fullName>
    </submittedName>
</protein>
<proteinExistence type="predicted"/>
<reference evidence="2 3" key="1">
    <citation type="submission" date="2018-06" db="EMBL/GenBank/DDBJ databases">
        <title>Genomic Encyclopedia of Archaeal and Bacterial Type Strains, Phase II (KMG-II): from individual species to whole genera.</title>
        <authorList>
            <person name="Goeker M."/>
        </authorList>
    </citation>
    <scope>NUCLEOTIDE SEQUENCE [LARGE SCALE GENOMIC DNA]</scope>
    <source>
        <strain evidence="2 3">CFPB 3232</strain>
    </source>
</reference>
<comment type="caution">
    <text evidence="2">The sequence shown here is derived from an EMBL/GenBank/DDBJ whole genome shotgun (WGS) entry which is preliminary data.</text>
</comment>
<feature type="region of interest" description="Disordered" evidence="1">
    <location>
        <begin position="168"/>
        <end position="190"/>
    </location>
</feature>
<keyword evidence="3" id="KW-1185">Reference proteome</keyword>
<dbReference type="AlphaFoldDB" id="A0A328ZHJ0"/>
<accession>A0A328ZHJ0</accession>
<gene>
    <name evidence="2" type="ORF">AX018_101828</name>
</gene>